<evidence type="ECO:0000313" key="13">
    <source>
        <dbReference type="Proteomes" id="UP000078544"/>
    </source>
</evidence>
<keyword evidence="13" id="KW-1185">Reference proteome</keyword>
<protein>
    <recommendedName>
        <fullName evidence="14">Vacuolar protein sorting-associated protein VTA1</fullName>
    </recommendedName>
</protein>
<dbReference type="Pfam" id="PF04652">
    <property type="entry name" value="Vta1"/>
    <property type="match status" value="1"/>
</dbReference>
<evidence type="ECO:0000256" key="1">
    <source>
        <dbReference type="ARBA" id="ARBA00004481"/>
    </source>
</evidence>
<evidence type="ECO:0008006" key="14">
    <source>
        <dbReference type="Google" id="ProtNLM"/>
    </source>
</evidence>
<feature type="domain" description="Vta1/callose synthase N-terminal" evidence="10">
    <location>
        <begin position="16"/>
        <end position="159"/>
    </location>
</feature>
<feature type="region of interest" description="Disordered" evidence="9">
    <location>
        <begin position="190"/>
        <end position="215"/>
    </location>
</feature>
<organism evidence="12 13">
    <name type="scientific">Moelleriella libera RCEF 2490</name>
    <dbReference type="NCBI Taxonomy" id="1081109"/>
    <lineage>
        <taxon>Eukaryota</taxon>
        <taxon>Fungi</taxon>
        <taxon>Dikarya</taxon>
        <taxon>Ascomycota</taxon>
        <taxon>Pezizomycotina</taxon>
        <taxon>Sordariomycetes</taxon>
        <taxon>Hypocreomycetidae</taxon>
        <taxon>Hypocreales</taxon>
        <taxon>Clavicipitaceae</taxon>
        <taxon>Moelleriella</taxon>
    </lineage>
</organism>
<evidence type="ECO:0000256" key="9">
    <source>
        <dbReference type="SAM" id="MobiDB-lite"/>
    </source>
</evidence>
<dbReference type="Proteomes" id="UP000078544">
    <property type="component" value="Unassembled WGS sequence"/>
</dbReference>
<accession>A0A167XM36</accession>
<dbReference type="GO" id="GO:0032511">
    <property type="term" value="P:late endosome to vacuole transport via multivesicular body sorting pathway"/>
    <property type="evidence" value="ECO:0007669"/>
    <property type="project" value="InterPro"/>
</dbReference>
<evidence type="ECO:0000256" key="3">
    <source>
        <dbReference type="ARBA" id="ARBA00007895"/>
    </source>
</evidence>
<evidence type="ECO:0000259" key="11">
    <source>
        <dbReference type="Pfam" id="PF18097"/>
    </source>
</evidence>
<feature type="region of interest" description="Disordered" evidence="9">
    <location>
        <begin position="228"/>
        <end position="309"/>
    </location>
</feature>
<keyword evidence="4" id="KW-0813">Transport</keyword>
<gene>
    <name evidence="12" type="ORF">AAL_07355</name>
</gene>
<dbReference type="GO" id="GO:0010008">
    <property type="term" value="C:endosome membrane"/>
    <property type="evidence" value="ECO:0007669"/>
    <property type="project" value="UniProtKB-SubCell"/>
</dbReference>
<dbReference type="OrthoDB" id="391137at2759"/>
<comment type="subcellular location">
    <subcellularLocation>
        <location evidence="2">Cytoplasm</location>
    </subcellularLocation>
    <subcellularLocation>
        <location evidence="1">Endosome membrane</location>
        <topology evidence="1">Peripheral membrane protein</topology>
    </subcellularLocation>
</comment>
<keyword evidence="8" id="KW-0472">Membrane</keyword>
<dbReference type="Gene3D" id="1.20.5.420">
    <property type="entry name" value="Immunoglobulin FC, subunit C"/>
    <property type="match status" value="1"/>
</dbReference>
<keyword evidence="7" id="KW-0653">Protein transport</keyword>
<evidence type="ECO:0000313" key="12">
    <source>
        <dbReference type="EMBL" id="KZZ90254.1"/>
    </source>
</evidence>
<evidence type="ECO:0000256" key="6">
    <source>
        <dbReference type="ARBA" id="ARBA00022753"/>
    </source>
</evidence>
<keyword evidence="6" id="KW-0967">Endosome</keyword>
<dbReference type="InterPro" id="IPR039431">
    <property type="entry name" value="Vta1/CALS_N"/>
</dbReference>
<evidence type="ECO:0000259" key="10">
    <source>
        <dbReference type="Pfam" id="PF04652"/>
    </source>
</evidence>
<dbReference type="PANTHER" id="PTHR46009:SF1">
    <property type="entry name" value="VACUOLAR PROTEIN SORTING-ASSOCIATED PROTEIN VTA1 HOMOLOG"/>
    <property type="match status" value="1"/>
</dbReference>
<dbReference type="GO" id="GO:0005771">
    <property type="term" value="C:multivesicular body"/>
    <property type="evidence" value="ECO:0007669"/>
    <property type="project" value="TreeGrafter"/>
</dbReference>
<dbReference type="Gene3D" id="1.25.40.270">
    <property type="entry name" value="Vacuolar protein sorting-associated protein vta1"/>
    <property type="match status" value="1"/>
</dbReference>
<name>A0A167XM36_9HYPO</name>
<dbReference type="AlphaFoldDB" id="A0A167XM36"/>
<evidence type="ECO:0000256" key="5">
    <source>
        <dbReference type="ARBA" id="ARBA00022490"/>
    </source>
</evidence>
<sequence length="370" mass="40063">MSASEPLPQALKVPEVSRFLNRANQIRSIKPAITYWCEYRAVNQIVTRNLHTSDDECFAFTKALIERLEATKADRADDDAIMDNTAGQAYVEQFAQETFDRAERAMRANKVTRQTADTFDAAATFFDLTHEWGTPEPEILKKIKFAKWNAARILKAIREGRDPNETNPVLEERPETLLEDLAVQPSETPLGARAASVEDVPDAGEPPSVTVPEGYFPSLSATTHVADSFAPSPLSQSSDLSGPGKPPPLAQVSPVQSPDVQASLPPAPQAIPKSPTRVVTSPSISAAPPPTTWATIPTVSPPPGPATVTQTAVPARQIVSPVANGRRPDFVPDLKQAQRHARFAVSALDFDDVQAAIEQLREALNKLGAQ</sequence>
<dbReference type="InterPro" id="IPR044538">
    <property type="entry name" value="Vta1-like"/>
</dbReference>
<dbReference type="STRING" id="1081109.A0A167XM36"/>
<evidence type="ECO:0000256" key="4">
    <source>
        <dbReference type="ARBA" id="ARBA00022448"/>
    </source>
</evidence>
<feature type="compositionally biased region" description="Low complexity" evidence="9">
    <location>
        <begin position="278"/>
        <end position="298"/>
    </location>
</feature>
<dbReference type="EMBL" id="AZGY01000022">
    <property type="protein sequence ID" value="KZZ90254.1"/>
    <property type="molecule type" value="Genomic_DNA"/>
</dbReference>
<keyword evidence="5" id="KW-0963">Cytoplasm</keyword>
<dbReference type="GO" id="GO:0015031">
    <property type="term" value="P:protein transport"/>
    <property type="evidence" value="ECO:0007669"/>
    <property type="project" value="UniProtKB-KW"/>
</dbReference>
<reference evidence="12 13" key="1">
    <citation type="journal article" date="2016" name="Genome Biol. Evol.">
        <title>Divergent and convergent evolution of fungal pathogenicity.</title>
        <authorList>
            <person name="Shang Y."/>
            <person name="Xiao G."/>
            <person name="Zheng P."/>
            <person name="Cen K."/>
            <person name="Zhan S."/>
            <person name="Wang C."/>
        </authorList>
    </citation>
    <scope>NUCLEOTIDE SEQUENCE [LARGE SCALE GENOMIC DNA]</scope>
    <source>
        <strain evidence="12 13">RCEF 2490</strain>
    </source>
</reference>
<comment type="caution">
    <text evidence="12">The sequence shown here is derived from an EMBL/GenBank/DDBJ whole genome shotgun (WGS) entry which is preliminary data.</text>
</comment>
<proteinExistence type="inferred from homology"/>
<comment type="similarity">
    <text evidence="3">Belongs to the VTA1 family.</text>
</comment>
<dbReference type="InterPro" id="IPR023175">
    <property type="entry name" value="Vta1/CALS_N_sf"/>
</dbReference>
<dbReference type="PANTHER" id="PTHR46009">
    <property type="entry name" value="VACUOLAR PROTEIN SORTING-ASSOCIATED PROTEIN VTA1 HOMOLOG"/>
    <property type="match status" value="1"/>
</dbReference>
<dbReference type="InterPro" id="IPR041212">
    <property type="entry name" value="Vta1_C"/>
</dbReference>
<dbReference type="Pfam" id="PF18097">
    <property type="entry name" value="Vta1_C"/>
    <property type="match status" value="1"/>
</dbReference>
<evidence type="ECO:0000256" key="2">
    <source>
        <dbReference type="ARBA" id="ARBA00004496"/>
    </source>
</evidence>
<feature type="domain" description="Vta1 C-terminal" evidence="11">
    <location>
        <begin position="334"/>
        <end position="366"/>
    </location>
</feature>
<evidence type="ECO:0000256" key="7">
    <source>
        <dbReference type="ARBA" id="ARBA00022927"/>
    </source>
</evidence>
<evidence type="ECO:0000256" key="8">
    <source>
        <dbReference type="ARBA" id="ARBA00023136"/>
    </source>
</evidence>